<dbReference type="Proteomes" id="UP001062901">
    <property type="component" value="Unassembled WGS sequence"/>
</dbReference>
<accession>A0ABQ0NYS3</accession>
<dbReference type="InterPro" id="IPR005358">
    <property type="entry name" value="Puta_zinc/iron-chelating_dom"/>
</dbReference>
<organism evidence="1 2">
    <name type="scientific">Saccharibacter floricola DSM 15669</name>
    <dbReference type="NCBI Taxonomy" id="1123227"/>
    <lineage>
        <taxon>Bacteria</taxon>
        <taxon>Pseudomonadati</taxon>
        <taxon>Pseudomonadota</taxon>
        <taxon>Alphaproteobacteria</taxon>
        <taxon>Acetobacterales</taxon>
        <taxon>Acetobacteraceae</taxon>
        <taxon>Saccharibacter</taxon>
    </lineage>
</organism>
<keyword evidence="2" id="KW-1185">Reference proteome</keyword>
<sequence>MTHSPSPLAYMRDHISTMDQWLSEKLPTLRTAHDIITLGHAILRQCEQVDAHLQEIRPTPPLACREGCGTCCHNRIEVNPLWAFVTLDHAQKTLSEEKLRIIEERLDNEAAFCPFHFNGACSIYENRPPVCRGYYSFDLALCLKGHYCEEEKGYQGDDAHAAHQNMIFLFVLEDHLKNAEQALNLDAGPVFLDDAVAALLKTDDNTQKWLKGDRLFSDNTAS</sequence>
<dbReference type="RefSeq" id="WP_156809299.1">
    <property type="nucleotide sequence ID" value="NZ_BAQD01000015.1"/>
</dbReference>
<dbReference type="EMBL" id="BAQD01000015">
    <property type="protein sequence ID" value="GBQ06788.1"/>
    <property type="molecule type" value="Genomic_DNA"/>
</dbReference>
<dbReference type="Pfam" id="PF03692">
    <property type="entry name" value="CxxCxxCC"/>
    <property type="match status" value="1"/>
</dbReference>
<name>A0ABQ0NYS3_9PROT</name>
<evidence type="ECO:0000313" key="1">
    <source>
        <dbReference type="EMBL" id="GBQ06788.1"/>
    </source>
</evidence>
<gene>
    <name evidence="1" type="ORF">AA15669_1089</name>
</gene>
<comment type="caution">
    <text evidence="1">The sequence shown here is derived from an EMBL/GenBank/DDBJ whole genome shotgun (WGS) entry which is preliminary data.</text>
</comment>
<protein>
    <recommendedName>
        <fullName evidence="3">YkgJ family cysteine cluster protein</fullName>
    </recommendedName>
</protein>
<reference evidence="1" key="1">
    <citation type="submission" date="2013-04" db="EMBL/GenBank/DDBJ databases">
        <title>The genome sequencing project of 58 acetic acid bacteria.</title>
        <authorList>
            <person name="Okamoto-Kainuma A."/>
            <person name="Ishikawa M."/>
            <person name="Umino S."/>
            <person name="Koizumi Y."/>
            <person name="Shiwa Y."/>
            <person name="Yoshikawa H."/>
            <person name="Matsutani M."/>
            <person name="Matsushita K."/>
        </authorList>
    </citation>
    <scope>NUCLEOTIDE SEQUENCE</scope>
    <source>
        <strain evidence="1">DSM 15669</strain>
    </source>
</reference>
<proteinExistence type="predicted"/>
<evidence type="ECO:0000313" key="2">
    <source>
        <dbReference type="Proteomes" id="UP001062901"/>
    </source>
</evidence>
<evidence type="ECO:0008006" key="3">
    <source>
        <dbReference type="Google" id="ProtNLM"/>
    </source>
</evidence>